<keyword evidence="7 8" id="KW-0456">Lyase</keyword>
<evidence type="ECO:0000313" key="12">
    <source>
        <dbReference type="EMBL" id="GCL64219.1"/>
    </source>
</evidence>
<evidence type="ECO:0000256" key="8">
    <source>
        <dbReference type="HAMAP-Rule" id="MF_00169"/>
    </source>
</evidence>
<evidence type="ECO:0000256" key="1">
    <source>
        <dbReference type="ARBA" id="ARBA00001864"/>
    </source>
</evidence>
<dbReference type="PROSITE" id="PS01029">
    <property type="entry name" value="DEHYDROQUINASE_II"/>
    <property type="match status" value="1"/>
</dbReference>
<comment type="function">
    <text evidence="2 8">Catalyzes a trans-dehydration via an enolate intermediate.</text>
</comment>
<dbReference type="PIRSF" id="PIRSF001399">
    <property type="entry name" value="DHquinase_II"/>
    <property type="match status" value="1"/>
</dbReference>
<dbReference type="Proteomes" id="UP000301751">
    <property type="component" value="Unassembled WGS sequence"/>
</dbReference>
<dbReference type="InterPro" id="IPR018509">
    <property type="entry name" value="DHquinase_II_CS"/>
</dbReference>
<dbReference type="Pfam" id="PF01220">
    <property type="entry name" value="DHquinase_II"/>
    <property type="match status" value="1"/>
</dbReference>
<feature type="site" description="Transition state stabilizer" evidence="8 11">
    <location>
        <position position="21"/>
    </location>
</feature>
<dbReference type="GO" id="GO:0009073">
    <property type="term" value="P:aromatic amino acid family biosynthetic process"/>
    <property type="evidence" value="ECO:0007669"/>
    <property type="project" value="UniProtKB-KW"/>
</dbReference>
<reference evidence="13" key="1">
    <citation type="submission" date="2019-03" db="EMBL/GenBank/DDBJ databases">
        <title>Aquabacterium pictum sp.nov., the first bacteriochlorophyll a-containing freshwater bacterium in the genus Aquabacterium of the class Betaproteobacteria.</title>
        <authorList>
            <person name="Hirose S."/>
            <person name="Tank M."/>
            <person name="Hara E."/>
            <person name="Tamaki H."/>
            <person name="Takaichi S."/>
            <person name="Haruta S."/>
            <person name="Hanada S."/>
        </authorList>
    </citation>
    <scope>NUCLEOTIDE SEQUENCE [LARGE SCALE GENOMIC DNA]</scope>
    <source>
        <strain evidence="13">W35</strain>
    </source>
</reference>
<dbReference type="InterPro" id="IPR001874">
    <property type="entry name" value="DHquinase_II"/>
</dbReference>
<sequence>MNTTLKILVLNGPNLNLLGTREPAVYGHTTLADVEALCRAAATERGAEADCRQSNHEGVLLDWIHAAGVQHRAGALAGIVFNAGAYTHTSVALHDAIKGSGVPVIEVHISNVHAREAFRHHSYISPAAAGIVVGFGIDGYVLAIDGLVRKAKAAKAA</sequence>
<dbReference type="Gene3D" id="3.40.50.9100">
    <property type="entry name" value="Dehydroquinase, class II"/>
    <property type="match status" value="1"/>
</dbReference>
<dbReference type="EMBL" id="BJCL01000008">
    <property type="protein sequence ID" value="GCL64219.1"/>
    <property type="molecule type" value="Genomic_DNA"/>
</dbReference>
<dbReference type="CDD" id="cd00466">
    <property type="entry name" value="DHQase_II"/>
    <property type="match status" value="1"/>
</dbReference>
<dbReference type="NCBIfam" id="NF003805">
    <property type="entry name" value="PRK05395.1-2"/>
    <property type="match status" value="1"/>
</dbReference>
<protein>
    <recommendedName>
        <fullName evidence="6 8">3-dehydroquinate dehydratase</fullName>
        <shortName evidence="8">3-dehydroquinase</shortName>
        <ecNumber evidence="6 8">4.2.1.10</ecNumber>
    </recommendedName>
    <alternativeName>
        <fullName evidence="8">Type II DHQase</fullName>
    </alternativeName>
</protein>
<comment type="pathway">
    <text evidence="3 8">Metabolic intermediate biosynthesis; chorismate biosynthesis; chorismate from D-erythrose 4-phosphate and phosphoenolpyruvate: step 3/7.</text>
</comment>
<dbReference type="GO" id="GO:0019631">
    <property type="term" value="P:quinate catabolic process"/>
    <property type="evidence" value="ECO:0007669"/>
    <property type="project" value="TreeGrafter"/>
</dbReference>
<evidence type="ECO:0000256" key="3">
    <source>
        <dbReference type="ARBA" id="ARBA00004902"/>
    </source>
</evidence>
<comment type="similarity">
    <text evidence="4 8">Belongs to the type-II 3-dehydroquinase family.</text>
</comment>
<gene>
    <name evidence="12" type="primary">aroQ1</name>
    <name evidence="8" type="synonym">aroQ</name>
    <name evidence="12" type="ORF">AQPW35_33000</name>
</gene>
<dbReference type="GO" id="GO:0003855">
    <property type="term" value="F:3-dehydroquinate dehydratase activity"/>
    <property type="evidence" value="ECO:0007669"/>
    <property type="project" value="UniProtKB-UniRule"/>
</dbReference>
<name>A0A480ARE6_9BURK</name>
<keyword evidence="8" id="KW-0057">Aromatic amino acid biosynthesis</keyword>
<feature type="active site" description="Proton acceptor" evidence="8 9">
    <location>
        <position position="26"/>
    </location>
</feature>
<accession>A0A480ARE6</accession>
<dbReference type="AlphaFoldDB" id="A0A480ARE6"/>
<dbReference type="PANTHER" id="PTHR21272:SF3">
    <property type="entry name" value="CATABOLIC 3-DEHYDROQUINASE"/>
    <property type="match status" value="1"/>
</dbReference>
<organism evidence="12 13">
    <name type="scientific">Pseudaquabacterium pictum</name>
    <dbReference type="NCBI Taxonomy" id="2315236"/>
    <lineage>
        <taxon>Bacteria</taxon>
        <taxon>Pseudomonadati</taxon>
        <taxon>Pseudomonadota</taxon>
        <taxon>Betaproteobacteria</taxon>
        <taxon>Burkholderiales</taxon>
        <taxon>Sphaerotilaceae</taxon>
        <taxon>Pseudaquabacterium</taxon>
    </lineage>
</organism>
<dbReference type="OrthoDB" id="9790793at2"/>
<dbReference type="InterPro" id="IPR036441">
    <property type="entry name" value="DHquinase_II_sf"/>
</dbReference>
<comment type="caution">
    <text evidence="12">The sequence shown here is derived from an EMBL/GenBank/DDBJ whole genome shotgun (WGS) entry which is preliminary data.</text>
</comment>
<keyword evidence="8" id="KW-0028">Amino-acid biosynthesis</keyword>
<dbReference type="PANTHER" id="PTHR21272">
    <property type="entry name" value="CATABOLIC 3-DEHYDROQUINASE"/>
    <property type="match status" value="1"/>
</dbReference>
<dbReference type="EC" id="4.2.1.10" evidence="6 8"/>
<evidence type="ECO:0000256" key="7">
    <source>
        <dbReference type="ARBA" id="ARBA00023239"/>
    </source>
</evidence>
<proteinExistence type="inferred from homology"/>
<feature type="binding site" evidence="8 10">
    <location>
        <begin position="109"/>
        <end position="110"/>
    </location>
    <ligand>
        <name>substrate</name>
    </ligand>
</feature>
<feature type="binding site" evidence="8 10">
    <location>
        <position position="119"/>
    </location>
    <ligand>
        <name>substrate</name>
    </ligand>
</feature>
<evidence type="ECO:0000256" key="6">
    <source>
        <dbReference type="ARBA" id="ARBA00012060"/>
    </source>
</evidence>
<feature type="binding site" evidence="8 10">
    <location>
        <position position="88"/>
    </location>
    <ligand>
        <name>substrate</name>
    </ligand>
</feature>
<dbReference type="SUPFAM" id="SSF52304">
    <property type="entry name" value="Type II 3-dehydroquinate dehydratase"/>
    <property type="match status" value="1"/>
</dbReference>
<keyword evidence="13" id="KW-1185">Reference proteome</keyword>
<dbReference type="GO" id="GO:0009423">
    <property type="term" value="P:chorismate biosynthetic process"/>
    <property type="evidence" value="ECO:0007669"/>
    <property type="project" value="UniProtKB-UniRule"/>
</dbReference>
<evidence type="ECO:0000256" key="5">
    <source>
        <dbReference type="ARBA" id="ARBA00011193"/>
    </source>
</evidence>
<dbReference type="GO" id="GO:0008652">
    <property type="term" value="P:amino acid biosynthetic process"/>
    <property type="evidence" value="ECO:0007669"/>
    <property type="project" value="UniProtKB-KW"/>
</dbReference>
<dbReference type="HAMAP" id="MF_00169">
    <property type="entry name" value="AroQ"/>
    <property type="match status" value="1"/>
</dbReference>
<evidence type="ECO:0000313" key="13">
    <source>
        <dbReference type="Proteomes" id="UP000301751"/>
    </source>
</evidence>
<dbReference type="NCBIfam" id="TIGR01088">
    <property type="entry name" value="aroQ"/>
    <property type="match status" value="1"/>
</dbReference>
<dbReference type="UniPathway" id="UPA00053">
    <property type="reaction ID" value="UER00086"/>
</dbReference>
<evidence type="ECO:0000256" key="2">
    <source>
        <dbReference type="ARBA" id="ARBA00003924"/>
    </source>
</evidence>
<dbReference type="NCBIfam" id="NF003807">
    <property type="entry name" value="PRK05395.1-4"/>
    <property type="match status" value="1"/>
</dbReference>
<comment type="catalytic activity">
    <reaction evidence="1 8">
        <text>3-dehydroquinate = 3-dehydroshikimate + H2O</text>
        <dbReference type="Rhea" id="RHEA:21096"/>
        <dbReference type="ChEBI" id="CHEBI:15377"/>
        <dbReference type="ChEBI" id="CHEBI:16630"/>
        <dbReference type="ChEBI" id="CHEBI:32364"/>
        <dbReference type="EC" id="4.2.1.10"/>
    </reaction>
</comment>
<feature type="binding site" evidence="8 10">
    <location>
        <position position="95"/>
    </location>
    <ligand>
        <name>substrate</name>
    </ligand>
</feature>
<dbReference type="NCBIfam" id="NF003806">
    <property type="entry name" value="PRK05395.1-3"/>
    <property type="match status" value="1"/>
</dbReference>
<evidence type="ECO:0000256" key="4">
    <source>
        <dbReference type="ARBA" id="ARBA00011037"/>
    </source>
</evidence>
<comment type="subunit">
    <text evidence="5 8">Homododecamer.</text>
</comment>
<dbReference type="RefSeq" id="WP_137733940.1">
    <property type="nucleotide sequence ID" value="NZ_BJCL01000008.1"/>
</dbReference>
<feature type="binding site" evidence="8 10">
    <location>
        <position position="82"/>
    </location>
    <ligand>
        <name>substrate</name>
    </ligand>
</feature>
<evidence type="ECO:0000256" key="10">
    <source>
        <dbReference type="PIRSR" id="PIRSR001399-2"/>
    </source>
</evidence>
<evidence type="ECO:0000256" key="11">
    <source>
        <dbReference type="PIRSR" id="PIRSR001399-3"/>
    </source>
</evidence>
<evidence type="ECO:0000256" key="9">
    <source>
        <dbReference type="PIRSR" id="PIRSR001399-1"/>
    </source>
</evidence>
<feature type="active site" description="Proton donor" evidence="8 9">
    <location>
        <position position="108"/>
    </location>
</feature>